<dbReference type="EMBL" id="VFLP01000028">
    <property type="protein sequence ID" value="TRX93598.1"/>
    <property type="molecule type" value="Genomic_DNA"/>
</dbReference>
<keyword evidence="15" id="KW-1185">Reference proteome</keyword>
<evidence type="ECO:0000256" key="4">
    <source>
        <dbReference type="ARBA" id="ARBA00010617"/>
    </source>
</evidence>
<proteinExistence type="inferred from homology"/>
<evidence type="ECO:0000256" key="12">
    <source>
        <dbReference type="ARBA" id="ARBA00023136"/>
    </source>
</evidence>
<dbReference type="GO" id="GO:0012505">
    <property type="term" value="C:endomembrane system"/>
    <property type="evidence" value="ECO:0007669"/>
    <property type="project" value="UniProtKB-SubCell"/>
</dbReference>
<accession>A0A553I070</accession>
<keyword evidence="12" id="KW-0472">Membrane</keyword>
<dbReference type="STRING" id="2512241.A0A553I070"/>
<dbReference type="GO" id="GO:0006886">
    <property type="term" value="P:intracellular protein transport"/>
    <property type="evidence" value="ECO:0007669"/>
    <property type="project" value="InterPro"/>
</dbReference>
<feature type="binding site" description="axial binding residue" evidence="13">
    <location>
        <position position="430"/>
    </location>
    <ligand>
        <name>heme</name>
        <dbReference type="ChEBI" id="CHEBI:30413"/>
    </ligand>
    <ligandPart>
        <name>Fe</name>
        <dbReference type="ChEBI" id="CHEBI:18248"/>
    </ligandPart>
</feature>
<dbReference type="GO" id="GO:0030117">
    <property type="term" value="C:membrane coat"/>
    <property type="evidence" value="ECO:0007669"/>
    <property type="project" value="InterPro"/>
</dbReference>
<organism evidence="14 15">
    <name type="scientific">Xylaria flabelliformis</name>
    <dbReference type="NCBI Taxonomy" id="2512241"/>
    <lineage>
        <taxon>Eukaryota</taxon>
        <taxon>Fungi</taxon>
        <taxon>Dikarya</taxon>
        <taxon>Ascomycota</taxon>
        <taxon>Pezizomycotina</taxon>
        <taxon>Sordariomycetes</taxon>
        <taxon>Xylariomycetidae</taxon>
        <taxon>Xylariales</taxon>
        <taxon>Xylariaceae</taxon>
        <taxon>Xylaria</taxon>
    </lineage>
</organism>
<dbReference type="GO" id="GO:0016705">
    <property type="term" value="F:oxidoreductase activity, acting on paired donors, with incorporation or reduction of molecular oxygen"/>
    <property type="evidence" value="ECO:0007669"/>
    <property type="project" value="InterPro"/>
</dbReference>
<protein>
    <recommendedName>
        <fullName evidence="16">Cytochrome P450</fullName>
    </recommendedName>
</protein>
<dbReference type="AlphaFoldDB" id="A0A553I070"/>
<evidence type="ECO:0000256" key="3">
    <source>
        <dbReference type="ARBA" id="ARBA00006972"/>
    </source>
</evidence>
<dbReference type="InterPro" id="IPR050121">
    <property type="entry name" value="Cytochrome_P450_monoxygenase"/>
</dbReference>
<dbReference type="InterPro" id="IPR000804">
    <property type="entry name" value="Clathrin_sm-chain_CS"/>
</dbReference>
<keyword evidence="9" id="KW-0560">Oxidoreductase</keyword>
<dbReference type="GO" id="GO:0020037">
    <property type="term" value="F:heme binding"/>
    <property type="evidence" value="ECO:0007669"/>
    <property type="project" value="InterPro"/>
</dbReference>
<name>A0A553I070_9PEZI</name>
<comment type="subcellular location">
    <subcellularLocation>
        <location evidence="2">Endomembrane system</location>
    </subcellularLocation>
</comment>
<comment type="similarity">
    <text evidence="4">Belongs to the cytochrome P450 family.</text>
</comment>
<comment type="cofactor">
    <cofactor evidence="1 13">
        <name>heme</name>
        <dbReference type="ChEBI" id="CHEBI:30413"/>
    </cofactor>
</comment>
<evidence type="ECO:0000256" key="6">
    <source>
        <dbReference type="ARBA" id="ARBA00022617"/>
    </source>
</evidence>
<dbReference type="PROSITE" id="PS00989">
    <property type="entry name" value="CLAT_ADAPTOR_S"/>
    <property type="match status" value="1"/>
</dbReference>
<dbReference type="Proteomes" id="UP000319160">
    <property type="component" value="Unassembled WGS sequence"/>
</dbReference>
<evidence type="ECO:0000256" key="8">
    <source>
        <dbReference type="ARBA" id="ARBA00022927"/>
    </source>
</evidence>
<evidence type="ECO:0000256" key="5">
    <source>
        <dbReference type="ARBA" id="ARBA00022448"/>
    </source>
</evidence>
<comment type="similarity">
    <text evidence="3">Belongs to the adaptor complexes small subunit family.</text>
</comment>
<keyword evidence="11" id="KW-0503">Monooxygenase</keyword>
<evidence type="ECO:0000256" key="2">
    <source>
        <dbReference type="ARBA" id="ARBA00004308"/>
    </source>
</evidence>
<evidence type="ECO:0000256" key="9">
    <source>
        <dbReference type="ARBA" id="ARBA00023002"/>
    </source>
</evidence>
<comment type="caution">
    <text evidence="14">The sequence shown here is derived from an EMBL/GenBank/DDBJ whole genome shotgun (WGS) entry which is preliminary data.</text>
</comment>
<dbReference type="SUPFAM" id="SSF48264">
    <property type="entry name" value="Cytochrome P450"/>
    <property type="match status" value="1"/>
</dbReference>
<dbReference type="GO" id="GO:0005506">
    <property type="term" value="F:iron ion binding"/>
    <property type="evidence" value="ECO:0007669"/>
    <property type="project" value="InterPro"/>
</dbReference>
<dbReference type="InterPro" id="IPR001128">
    <property type="entry name" value="Cyt_P450"/>
</dbReference>
<evidence type="ECO:0000256" key="1">
    <source>
        <dbReference type="ARBA" id="ARBA00001971"/>
    </source>
</evidence>
<keyword evidence="10 13" id="KW-0408">Iron</keyword>
<dbReference type="GO" id="GO:0004497">
    <property type="term" value="F:monooxygenase activity"/>
    <property type="evidence" value="ECO:0007669"/>
    <property type="project" value="UniProtKB-KW"/>
</dbReference>
<sequence>MSNLISLIGLILTSTLLYIVYRVVYNLYFHPLASFPGPLFRRASRIPWSLAVLRGTAVFDAANLHEKYGPVVRLAPNELAFQDPNAWRDIMGGGTSEIPKWIGMYGVPAFLPPHIQNTISKTYHRALRKALSPGFSDASLRAQEPMIAKYIDLMMQRLNLKSQQGPVNMELWYRYVVFDIICDLAVGESFQCLESDGLHPWIVAMVEGAKPMGFLTALNMYPTMATIINPLLGLVAQGNIRLHNEMVKPMVEKRLQVGDRPDLINPLIKLYRGQDANMDELIANATTIIGAGAETSASILTAVTSLLIDNPDKLSQLTAEVRSAFSSQDQITADAVSRLPYLVACIDEALRLFPQTGSPSLRITDRKTTIVGVPVPENTVVGIWPWALYRAPALWADPNEFHPERFLADSKYVNDAREAFKPFFTGSRDCIGQNLALIEMRLVLAHVVFRFDIKRTSDPNSKDWVHKQKNLFIVWDKGPLPVQLTPVV</sequence>
<dbReference type="PANTHER" id="PTHR24305">
    <property type="entry name" value="CYTOCHROME P450"/>
    <property type="match status" value="1"/>
</dbReference>
<evidence type="ECO:0000256" key="7">
    <source>
        <dbReference type="ARBA" id="ARBA00022723"/>
    </source>
</evidence>
<evidence type="ECO:0000256" key="10">
    <source>
        <dbReference type="ARBA" id="ARBA00023004"/>
    </source>
</evidence>
<dbReference type="PRINTS" id="PR00463">
    <property type="entry name" value="EP450I"/>
</dbReference>
<dbReference type="Gene3D" id="1.10.630.10">
    <property type="entry name" value="Cytochrome P450"/>
    <property type="match status" value="1"/>
</dbReference>
<dbReference type="InterPro" id="IPR002401">
    <property type="entry name" value="Cyt_P450_E_grp-I"/>
</dbReference>
<dbReference type="CDD" id="cd11058">
    <property type="entry name" value="CYP60B-like"/>
    <property type="match status" value="1"/>
</dbReference>
<evidence type="ECO:0008006" key="16">
    <source>
        <dbReference type="Google" id="ProtNLM"/>
    </source>
</evidence>
<evidence type="ECO:0000256" key="13">
    <source>
        <dbReference type="PIRSR" id="PIRSR602401-1"/>
    </source>
</evidence>
<dbReference type="PRINTS" id="PR00385">
    <property type="entry name" value="P450"/>
</dbReference>
<gene>
    <name evidence="14" type="ORF">FHL15_005570</name>
</gene>
<reference evidence="15" key="1">
    <citation type="submission" date="2019-06" db="EMBL/GenBank/DDBJ databases">
        <title>Draft genome sequence of the griseofulvin-producing fungus Xylaria cubensis strain G536.</title>
        <authorList>
            <person name="Mead M.E."/>
            <person name="Raja H.A."/>
            <person name="Steenwyk J.L."/>
            <person name="Knowles S.L."/>
            <person name="Oberlies N.H."/>
            <person name="Rokas A."/>
        </authorList>
    </citation>
    <scope>NUCLEOTIDE SEQUENCE [LARGE SCALE GENOMIC DNA]</scope>
    <source>
        <strain evidence="15">G536</strain>
    </source>
</reference>
<keyword evidence="7 13" id="KW-0479">Metal-binding</keyword>
<dbReference type="OrthoDB" id="1470350at2759"/>
<dbReference type="Pfam" id="PF00067">
    <property type="entry name" value="p450"/>
    <property type="match status" value="1"/>
</dbReference>
<dbReference type="GO" id="GO:0016192">
    <property type="term" value="P:vesicle-mediated transport"/>
    <property type="evidence" value="ECO:0007669"/>
    <property type="project" value="InterPro"/>
</dbReference>
<evidence type="ECO:0000313" key="14">
    <source>
        <dbReference type="EMBL" id="TRX93598.1"/>
    </source>
</evidence>
<evidence type="ECO:0000313" key="15">
    <source>
        <dbReference type="Proteomes" id="UP000319160"/>
    </source>
</evidence>
<keyword evidence="5" id="KW-0813">Transport</keyword>
<dbReference type="PANTHER" id="PTHR24305:SF230">
    <property type="entry name" value="P450, PUTATIVE (EUROFUNG)-RELATED"/>
    <property type="match status" value="1"/>
</dbReference>
<keyword evidence="6 13" id="KW-0349">Heme</keyword>
<dbReference type="InterPro" id="IPR036396">
    <property type="entry name" value="Cyt_P450_sf"/>
</dbReference>
<evidence type="ECO:0000256" key="11">
    <source>
        <dbReference type="ARBA" id="ARBA00023033"/>
    </source>
</evidence>
<keyword evidence="8" id="KW-0653">Protein transport</keyword>